<dbReference type="Proteomes" id="UP000248553">
    <property type="component" value="Unassembled WGS sequence"/>
</dbReference>
<reference evidence="2" key="1">
    <citation type="submission" date="2018-05" db="EMBL/GenBank/DDBJ databases">
        <authorList>
            <person name="Nie L."/>
        </authorList>
    </citation>
    <scope>NUCLEOTIDE SEQUENCE [LARGE SCALE GENOMIC DNA]</scope>
    <source>
        <strain evidence="2">NL</strain>
    </source>
</reference>
<evidence type="ECO:0000313" key="1">
    <source>
        <dbReference type="EMBL" id="RAK63822.1"/>
    </source>
</evidence>
<dbReference type="AlphaFoldDB" id="A0A328B908"/>
<comment type="caution">
    <text evidence="1">The sequence shown here is derived from an EMBL/GenBank/DDBJ whole genome shotgun (WGS) entry which is preliminary data.</text>
</comment>
<protein>
    <submittedName>
        <fullName evidence="1">Uncharacterized protein</fullName>
    </submittedName>
</protein>
<gene>
    <name evidence="1" type="ORF">DLM85_19930</name>
</gene>
<name>A0A328B908_9BACT</name>
<sequence length="230" mass="25533">MLTAKQDNRLTAAQNVLLALGHDTTPYQQDKAFQRALTELQQLTDDLAPLRQQTLRPVKGKTAAKTDRRELLATSAGEIAGDLYAYATDQQDRSLQAAANHSYGTLARLRATALTDVAQHLLDLATKHAQPLEEYGLTQERLQELQDVLTAFNGSKNDPRQQISEGKAARLAIKAKFSDLATLLEDRLDRSLRKYARSHPAFYQRIQAARLIIDRPGKQKSSSETLGKLG</sequence>
<dbReference type="OrthoDB" id="876544at2"/>
<keyword evidence="2" id="KW-1185">Reference proteome</keyword>
<organism evidence="1 2">
    <name type="scientific">Hymenobacter edaphi</name>
    <dbReference type="NCBI Taxonomy" id="2211146"/>
    <lineage>
        <taxon>Bacteria</taxon>
        <taxon>Pseudomonadati</taxon>
        <taxon>Bacteroidota</taxon>
        <taxon>Cytophagia</taxon>
        <taxon>Cytophagales</taxon>
        <taxon>Hymenobacteraceae</taxon>
        <taxon>Hymenobacter</taxon>
    </lineage>
</organism>
<dbReference type="EMBL" id="QHKM01000008">
    <property type="protein sequence ID" value="RAK63822.1"/>
    <property type="molecule type" value="Genomic_DNA"/>
</dbReference>
<dbReference type="RefSeq" id="WP_111479940.1">
    <property type="nucleotide sequence ID" value="NZ_QHKM01000008.1"/>
</dbReference>
<accession>A0A328B908</accession>
<proteinExistence type="predicted"/>
<evidence type="ECO:0000313" key="2">
    <source>
        <dbReference type="Proteomes" id="UP000248553"/>
    </source>
</evidence>